<sequence>MLRNRDGYPVWKFKMKMLLLHEELWSSIAGYESSDKTSLEDRLRHDQKALSKTCLTVDGSAISHVRTAKTAKETWNAIQKAYEDTANLVHSDCQDFQLWHKRLGHLCRVSMDLLRKGLDTGVEYTAVDKEPCIPCVEVEVRLYRQSCNSRDTIHDRGVLSLAAALSDGLHAGPNHVQLYRQSCNSRDTIDDRGVLSLAAALSDGLHAGPNYVQLYRQSCNSRDTINDRGVLSLAAGRCP</sequence>
<comment type="caution">
    <text evidence="1">The sequence shown here is derived from an EMBL/GenBank/DDBJ whole genome shotgun (WGS) entry which is preliminary data.</text>
</comment>
<name>A0A0L7KU60_OPEBR</name>
<accession>A0A0L7KU60</accession>
<keyword evidence="2" id="KW-1185">Reference proteome</keyword>
<evidence type="ECO:0000313" key="1">
    <source>
        <dbReference type="EMBL" id="KOB66601.1"/>
    </source>
</evidence>
<dbReference type="EMBL" id="JTDY01005808">
    <property type="protein sequence ID" value="KOB66601.1"/>
    <property type="molecule type" value="Genomic_DNA"/>
</dbReference>
<evidence type="ECO:0008006" key="3">
    <source>
        <dbReference type="Google" id="ProtNLM"/>
    </source>
</evidence>
<proteinExistence type="predicted"/>
<dbReference type="Proteomes" id="UP000037510">
    <property type="component" value="Unassembled WGS sequence"/>
</dbReference>
<dbReference type="Pfam" id="PF14223">
    <property type="entry name" value="Retrotran_gag_2"/>
    <property type="match status" value="1"/>
</dbReference>
<gene>
    <name evidence="1" type="ORF">OBRU01_14307</name>
</gene>
<evidence type="ECO:0000313" key="2">
    <source>
        <dbReference type="Proteomes" id="UP000037510"/>
    </source>
</evidence>
<protein>
    <recommendedName>
        <fullName evidence="3">Retrovirus-related Pol polyprotein from transposon TNT 1-94</fullName>
    </recommendedName>
</protein>
<organism evidence="1 2">
    <name type="scientific">Operophtera brumata</name>
    <name type="common">Winter moth</name>
    <name type="synonym">Phalaena brumata</name>
    <dbReference type="NCBI Taxonomy" id="104452"/>
    <lineage>
        <taxon>Eukaryota</taxon>
        <taxon>Metazoa</taxon>
        <taxon>Ecdysozoa</taxon>
        <taxon>Arthropoda</taxon>
        <taxon>Hexapoda</taxon>
        <taxon>Insecta</taxon>
        <taxon>Pterygota</taxon>
        <taxon>Neoptera</taxon>
        <taxon>Endopterygota</taxon>
        <taxon>Lepidoptera</taxon>
        <taxon>Glossata</taxon>
        <taxon>Ditrysia</taxon>
        <taxon>Geometroidea</taxon>
        <taxon>Geometridae</taxon>
        <taxon>Larentiinae</taxon>
        <taxon>Operophtera</taxon>
    </lineage>
</organism>
<dbReference type="AlphaFoldDB" id="A0A0L7KU60"/>
<reference evidence="1 2" key="1">
    <citation type="journal article" date="2015" name="Genome Biol. Evol.">
        <title>The genome of winter moth (Operophtera brumata) provides a genomic perspective on sexual dimorphism and phenology.</title>
        <authorList>
            <person name="Derks M.F."/>
            <person name="Smit S."/>
            <person name="Salis L."/>
            <person name="Schijlen E."/>
            <person name="Bossers A."/>
            <person name="Mateman C."/>
            <person name="Pijl A.S."/>
            <person name="de Ridder D."/>
            <person name="Groenen M.A."/>
            <person name="Visser M.E."/>
            <person name="Megens H.J."/>
        </authorList>
    </citation>
    <scope>NUCLEOTIDE SEQUENCE [LARGE SCALE GENOMIC DNA]</scope>
    <source>
        <strain evidence="1">WM2013NL</strain>
        <tissue evidence="1">Head and thorax</tissue>
    </source>
</reference>